<dbReference type="InterPro" id="IPR014043">
    <property type="entry name" value="Acyl_transferase_dom"/>
</dbReference>
<sequence length="1466" mass="155150">MGHVESADGFGLHADGDTAELDLAVRRHVLARLHEWYGIDPSWVTGDRPLAELGLTSRDAVTLAAELSELAEVALPATVLWEAPTLELLARHIRAQTAPDAGPTAQAASTTTPPEGRGGTAIAVVGIGCRLPGSISSPDEFWRLLREGGDAVGTVPGGRWDGFAADGDPTLDEVRRHGGFLDDIAGFDAEFFGIPPVEAAAMDPQQRLLLEVAHEALDHAAIPACSLAGTRTGVFVGISGSEYFRLTTADLSRVDAWTPSGAALSIAANRLSYVLDLRGPSMAVDTACSSSLVAVHHAVRSLLAGECETALAAGVNALLSPAVTLAFQRAGALAPDGRCKAFDAAANGMVRAEGCGVVVLRRLADAERAGDRVLAVIRGTAVNSDGRSNGLIAPNAEAQRALLAQVYAEGGPVRPAELDYVETHGTGTPLGDPVEAGALGAVLGAGRAPDQPLLIGSVKTNLGHLEAAAGIAGLIKTVLALHHGNVPPQLHFSEPSPHIDFDADGLRVVTEAEPWPRYSGTATAGVSAFGFGGTNAHVLVQEYRPSTPLADPVAKPALGGEPQPAMLVLDAASDDRLREEAGRLAAWLRTEPGVRSRPIDVAHTLLGRIGKGPRQAAVVARTSEQVAEALIHLSEGRPHPATLSGQQPAAANTGAVWVFSGYGSQWPGMARRLLDSEPAFAAAIDRIEPLMLRHGGISLRAAFEPDAKLDCAPVVLPAIFGIQVALADLWRAHGLRPAAVVGHSMGEVAAAVVAGAIDEETGVRIMVERSKLLDGLSGGAMAVVDRSRDEIEVVAEDGLDSICIAVHSSPRQCVVAGSAEDVERLVERVTADGGNARSLRAAAAGHTAHVDPLLDQLAKELGEITHKSPDCRVYSTVLEDPRAVPDFDTGYWVRNLRDPVRFQQAITAAAADGFRVFVEVSPHPTQLYPMNETLRAAGVTDALVLPTLRRDTDESVTFRLSAAALLMRGSIEPAVARNALHPGARVVDVPSPRWRHRRFWVDVDPREPVASQAESPQPAALEPHASATADAAPSDDVRDRLRLIVSQVMGYSPQCIGDSTPLTELGLDSLHAVRVLAMVEHEFGVALPPKAVLREGTIATVSELLSDASAGKPAKSGVRPRDATERLIAQVWADVSGDRVADVIAPLTALTRDKNLAAEFVGVLAERIGTPPPRLEFDDAPSVGALADLIRPLLETPVEGPIRVLRAEGGRPPLYLIHPAGGSSAVYRGLVDRLDADQPVFGLERLPDTEAAEVTEKAAVYARIIRERDPDGPWAVGGWSFGGAVGQEVARLLSEHGTVSALVLIDTVLPLPEPGQDVRKMLLRRYREFAAYIEEAYGSPLNLPYGQMRELDDAGQIATVVEALRQTADLPPTALEHQRDSFLDLRSAERHIPQPYAGRTLLYRASEVAPHTVRDPRYERTDPALGWDSLCPDLTISPLPGHHLSLLDPPVVDVLARRLDADLRGA</sequence>
<dbReference type="InterPro" id="IPR050091">
    <property type="entry name" value="PKS_NRPS_Biosynth_Enz"/>
</dbReference>
<dbReference type="Gene3D" id="3.40.50.1820">
    <property type="entry name" value="alpha/beta hydrolase"/>
    <property type="match status" value="1"/>
</dbReference>
<dbReference type="EMBL" id="JAGSOH010000117">
    <property type="protein sequence ID" value="MBR7830157.1"/>
    <property type="molecule type" value="Genomic_DNA"/>
</dbReference>
<feature type="domain" description="Ketosynthase family 3 (KS3)" evidence="6">
    <location>
        <begin position="119"/>
        <end position="542"/>
    </location>
</feature>
<feature type="domain" description="Carrier" evidence="5">
    <location>
        <begin position="1119"/>
        <end position="1194"/>
    </location>
</feature>
<evidence type="ECO:0000256" key="2">
    <source>
        <dbReference type="ARBA" id="ARBA00022553"/>
    </source>
</evidence>
<feature type="region of interest" description="Disordered" evidence="4">
    <location>
        <begin position="1007"/>
        <end position="1034"/>
    </location>
</feature>
<dbReference type="InterPro" id="IPR032821">
    <property type="entry name" value="PKS_assoc"/>
</dbReference>
<dbReference type="InterPro" id="IPR009081">
    <property type="entry name" value="PP-bd_ACP"/>
</dbReference>
<dbReference type="InterPro" id="IPR036736">
    <property type="entry name" value="ACP-like_sf"/>
</dbReference>
<dbReference type="InterPro" id="IPR020841">
    <property type="entry name" value="PKS_Beta-ketoAc_synthase_dom"/>
</dbReference>
<dbReference type="GO" id="GO:0005886">
    <property type="term" value="C:plasma membrane"/>
    <property type="evidence" value="ECO:0007669"/>
    <property type="project" value="TreeGrafter"/>
</dbReference>
<dbReference type="RefSeq" id="WP_212521286.1">
    <property type="nucleotide sequence ID" value="NZ_JAGSOH010000117.1"/>
</dbReference>
<dbReference type="InterPro" id="IPR006162">
    <property type="entry name" value="Ppantetheine_attach_site"/>
</dbReference>
<dbReference type="GO" id="GO:0006633">
    <property type="term" value="P:fatty acid biosynthetic process"/>
    <property type="evidence" value="ECO:0007669"/>
    <property type="project" value="InterPro"/>
</dbReference>
<dbReference type="InterPro" id="IPR016039">
    <property type="entry name" value="Thiolase-like"/>
</dbReference>
<dbReference type="GO" id="GO:0004312">
    <property type="term" value="F:fatty acid synthase activity"/>
    <property type="evidence" value="ECO:0007669"/>
    <property type="project" value="TreeGrafter"/>
</dbReference>
<dbReference type="Pfam" id="PF00109">
    <property type="entry name" value="ketoacyl-synt"/>
    <property type="match status" value="1"/>
</dbReference>
<dbReference type="GO" id="GO:0005737">
    <property type="term" value="C:cytoplasm"/>
    <property type="evidence" value="ECO:0007669"/>
    <property type="project" value="TreeGrafter"/>
</dbReference>
<dbReference type="FunFam" id="3.40.47.10:FF:000019">
    <property type="entry name" value="Polyketide synthase type I"/>
    <property type="match status" value="1"/>
</dbReference>
<keyword evidence="8" id="KW-1185">Reference proteome</keyword>
<keyword evidence="7" id="KW-0012">Acyltransferase</keyword>
<dbReference type="InterPro" id="IPR001227">
    <property type="entry name" value="Ac_transferase_dom_sf"/>
</dbReference>
<dbReference type="Pfam" id="PF00698">
    <property type="entry name" value="Acyl_transf_1"/>
    <property type="match status" value="1"/>
</dbReference>
<protein>
    <submittedName>
        <fullName evidence="7">Acyltransferase domain-containing protein</fullName>
    </submittedName>
</protein>
<evidence type="ECO:0000313" key="8">
    <source>
        <dbReference type="Proteomes" id="UP000676325"/>
    </source>
</evidence>
<dbReference type="InterPro" id="IPR014030">
    <property type="entry name" value="Ketoacyl_synth_N"/>
</dbReference>
<dbReference type="InterPro" id="IPR020806">
    <property type="entry name" value="PKS_PP-bd"/>
</dbReference>
<dbReference type="SMART" id="SM00827">
    <property type="entry name" value="PKS_AT"/>
    <property type="match status" value="1"/>
</dbReference>
<accession>A0A941ILM1</accession>
<dbReference type="Proteomes" id="UP000676325">
    <property type="component" value="Unassembled WGS sequence"/>
</dbReference>
<dbReference type="PROSITE" id="PS00012">
    <property type="entry name" value="PHOSPHOPANTETHEINE"/>
    <property type="match status" value="1"/>
</dbReference>
<comment type="caution">
    <text evidence="7">The sequence shown here is derived from an EMBL/GenBank/DDBJ whole genome shotgun (WGS) entry which is preliminary data.</text>
</comment>
<evidence type="ECO:0000313" key="7">
    <source>
        <dbReference type="EMBL" id="MBR7830157.1"/>
    </source>
</evidence>
<feature type="compositionally biased region" description="Low complexity" evidence="4">
    <location>
        <begin position="1025"/>
        <end position="1034"/>
    </location>
</feature>
<dbReference type="GO" id="GO:0031177">
    <property type="term" value="F:phosphopantetheine binding"/>
    <property type="evidence" value="ECO:0007669"/>
    <property type="project" value="InterPro"/>
</dbReference>
<evidence type="ECO:0000256" key="4">
    <source>
        <dbReference type="SAM" id="MobiDB-lite"/>
    </source>
</evidence>
<keyword evidence="2" id="KW-0597">Phosphoprotein</keyword>
<name>A0A941ILM1_9ACTN</name>
<feature type="domain" description="Carrier" evidence="5">
    <location>
        <begin position="1035"/>
        <end position="1109"/>
    </location>
</feature>
<evidence type="ECO:0000256" key="1">
    <source>
        <dbReference type="ARBA" id="ARBA00022450"/>
    </source>
</evidence>
<proteinExistence type="predicted"/>
<dbReference type="Pfam" id="PF00975">
    <property type="entry name" value="Thioesterase"/>
    <property type="match status" value="1"/>
</dbReference>
<dbReference type="InterPro" id="IPR029058">
    <property type="entry name" value="AB_hydrolase_fold"/>
</dbReference>
<feature type="region of interest" description="Disordered" evidence="4">
    <location>
        <begin position="97"/>
        <end position="118"/>
    </location>
</feature>
<keyword evidence="1" id="KW-0596">Phosphopantetheine</keyword>
<dbReference type="GO" id="GO:0004315">
    <property type="term" value="F:3-oxoacyl-[acyl-carrier-protein] synthase activity"/>
    <property type="evidence" value="ECO:0007669"/>
    <property type="project" value="InterPro"/>
</dbReference>
<dbReference type="InterPro" id="IPR001031">
    <property type="entry name" value="Thioesterase"/>
</dbReference>
<dbReference type="PROSITE" id="PS52004">
    <property type="entry name" value="KS3_2"/>
    <property type="match status" value="1"/>
</dbReference>
<dbReference type="Gene3D" id="3.40.47.10">
    <property type="match status" value="1"/>
</dbReference>
<feature type="domain" description="Carrier" evidence="5">
    <location>
        <begin position="23"/>
        <end position="97"/>
    </location>
</feature>
<dbReference type="Gene3D" id="3.30.70.250">
    <property type="entry name" value="Malonyl-CoA ACP transacylase, ACP-binding"/>
    <property type="match status" value="1"/>
</dbReference>
<dbReference type="InterPro" id="IPR014031">
    <property type="entry name" value="Ketoacyl_synth_C"/>
</dbReference>
<dbReference type="SUPFAM" id="SSF53901">
    <property type="entry name" value="Thiolase-like"/>
    <property type="match status" value="1"/>
</dbReference>
<keyword evidence="3" id="KW-0808">Transferase</keyword>
<dbReference type="SUPFAM" id="SSF53474">
    <property type="entry name" value="alpha/beta-Hydrolases"/>
    <property type="match status" value="1"/>
</dbReference>
<dbReference type="SUPFAM" id="SSF47336">
    <property type="entry name" value="ACP-like"/>
    <property type="match status" value="3"/>
</dbReference>
<dbReference type="GO" id="GO:0071770">
    <property type="term" value="P:DIM/DIP cell wall layer assembly"/>
    <property type="evidence" value="ECO:0007669"/>
    <property type="project" value="TreeGrafter"/>
</dbReference>
<evidence type="ECO:0000259" key="5">
    <source>
        <dbReference type="PROSITE" id="PS50075"/>
    </source>
</evidence>
<dbReference type="Pfam" id="PF02801">
    <property type="entry name" value="Ketoacyl-synt_C"/>
    <property type="match status" value="1"/>
</dbReference>
<dbReference type="InterPro" id="IPR018201">
    <property type="entry name" value="Ketoacyl_synth_AS"/>
</dbReference>
<dbReference type="Gene3D" id="3.40.366.10">
    <property type="entry name" value="Malonyl-Coenzyme A Acyl Carrier Protein, domain 2"/>
    <property type="match status" value="1"/>
</dbReference>
<dbReference type="PANTHER" id="PTHR43775">
    <property type="entry name" value="FATTY ACID SYNTHASE"/>
    <property type="match status" value="1"/>
</dbReference>
<dbReference type="Gene3D" id="1.10.1200.10">
    <property type="entry name" value="ACP-like"/>
    <property type="match status" value="2"/>
</dbReference>
<gene>
    <name evidence="7" type="ORF">KDK95_27890</name>
</gene>
<dbReference type="PROSITE" id="PS50075">
    <property type="entry name" value="CARRIER"/>
    <property type="match status" value="3"/>
</dbReference>
<dbReference type="SUPFAM" id="SSF55048">
    <property type="entry name" value="Probable ACP-binding domain of malonyl-CoA ACP transacylase"/>
    <property type="match status" value="1"/>
</dbReference>
<dbReference type="CDD" id="cd00833">
    <property type="entry name" value="PKS"/>
    <property type="match status" value="1"/>
</dbReference>
<dbReference type="PANTHER" id="PTHR43775:SF37">
    <property type="entry name" value="SI:DKEY-61P9.11"/>
    <property type="match status" value="1"/>
</dbReference>
<evidence type="ECO:0000259" key="6">
    <source>
        <dbReference type="PROSITE" id="PS52004"/>
    </source>
</evidence>
<dbReference type="InterPro" id="IPR016036">
    <property type="entry name" value="Malonyl_transacylase_ACP-bd"/>
</dbReference>
<reference evidence="7" key="1">
    <citation type="submission" date="2021-04" db="EMBL/GenBank/DDBJ databases">
        <title>Genome based classification of Actinospica acidithermotolerans sp. nov., an actinobacterium isolated from an Indonesian hot spring.</title>
        <authorList>
            <person name="Kusuma A.B."/>
            <person name="Putra K.E."/>
            <person name="Nafisah S."/>
            <person name="Loh J."/>
            <person name="Nouioui I."/>
            <person name="Goodfellow M."/>
        </authorList>
    </citation>
    <scope>NUCLEOTIDE SEQUENCE</scope>
    <source>
        <strain evidence="7">MGRD01-02</strain>
    </source>
</reference>
<dbReference type="SUPFAM" id="SSF52151">
    <property type="entry name" value="FabD/lysophospholipase-like"/>
    <property type="match status" value="1"/>
</dbReference>
<organism evidence="7 8">
    <name type="scientific">Actinospica acidithermotolerans</name>
    <dbReference type="NCBI Taxonomy" id="2828514"/>
    <lineage>
        <taxon>Bacteria</taxon>
        <taxon>Bacillati</taxon>
        <taxon>Actinomycetota</taxon>
        <taxon>Actinomycetes</taxon>
        <taxon>Catenulisporales</taxon>
        <taxon>Actinospicaceae</taxon>
        <taxon>Actinospica</taxon>
    </lineage>
</organism>
<dbReference type="Pfam" id="PF00550">
    <property type="entry name" value="PP-binding"/>
    <property type="match status" value="2"/>
</dbReference>
<feature type="compositionally biased region" description="Low complexity" evidence="4">
    <location>
        <begin position="101"/>
        <end position="114"/>
    </location>
</feature>
<dbReference type="InterPro" id="IPR016035">
    <property type="entry name" value="Acyl_Trfase/lysoPLipase"/>
</dbReference>
<dbReference type="PROSITE" id="PS00606">
    <property type="entry name" value="KS3_1"/>
    <property type="match status" value="1"/>
</dbReference>
<evidence type="ECO:0000256" key="3">
    <source>
        <dbReference type="ARBA" id="ARBA00022679"/>
    </source>
</evidence>
<dbReference type="Pfam" id="PF16197">
    <property type="entry name" value="KAsynt_C_assoc"/>
    <property type="match status" value="1"/>
</dbReference>
<dbReference type="SMART" id="SM00823">
    <property type="entry name" value="PKS_PP"/>
    <property type="match status" value="2"/>
</dbReference>
<dbReference type="SMART" id="SM00825">
    <property type="entry name" value="PKS_KS"/>
    <property type="match status" value="1"/>
</dbReference>